<comment type="caution">
    <text evidence="1">The sequence shown here is derived from an EMBL/GenBank/DDBJ whole genome shotgun (WGS) entry which is preliminary data.</text>
</comment>
<dbReference type="RefSeq" id="WP_114003574.1">
    <property type="nucleotide sequence ID" value="NZ_QGDC01000001.1"/>
</dbReference>
<protein>
    <submittedName>
        <fullName evidence="1">Uncharacterized protein</fullName>
    </submittedName>
</protein>
<reference evidence="1 2" key="1">
    <citation type="submission" date="2018-05" db="EMBL/GenBank/DDBJ databases">
        <title>Mucilaginibacter hurinus sp. nov., isolated from briquette warehouse soil.</title>
        <authorList>
            <person name="Choi L."/>
        </authorList>
    </citation>
    <scope>NUCLEOTIDE SEQUENCE [LARGE SCALE GENOMIC DNA]</scope>
    <source>
        <strain evidence="1 2">ZR32</strain>
    </source>
</reference>
<sequence>MKDISVGLDFLLENRDDWSIATFYSFLDALNNDCFSVSYPEDEENWATVMQSDIEVAFVWKRLPLITVKKDVVDKIKTITNSFHNTMVVVVDSLSSIELKLTNSDHKEYFGSGLNYSGFSANDLWFYSVV</sequence>
<organism evidence="1 2">
    <name type="scientific">Mucilaginibacter hurinus</name>
    <dbReference type="NCBI Taxonomy" id="2201324"/>
    <lineage>
        <taxon>Bacteria</taxon>
        <taxon>Pseudomonadati</taxon>
        <taxon>Bacteroidota</taxon>
        <taxon>Sphingobacteriia</taxon>
        <taxon>Sphingobacteriales</taxon>
        <taxon>Sphingobacteriaceae</taxon>
        <taxon>Mucilaginibacter</taxon>
    </lineage>
</organism>
<accession>A0A367GTE0</accession>
<evidence type="ECO:0000313" key="2">
    <source>
        <dbReference type="Proteomes" id="UP000253209"/>
    </source>
</evidence>
<dbReference type="OrthoDB" id="798926at2"/>
<dbReference type="EMBL" id="QGDC01000001">
    <property type="protein sequence ID" value="RCH56677.1"/>
    <property type="molecule type" value="Genomic_DNA"/>
</dbReference>
<name>A0A367GTE0_9SPHI</name>
<dbReference type="Proteomes" id="UP000253209">
    <property type="component" value="Unassembled WGS sequence"/>
</dbReference>
<evidence type="ECO:0000313" key="1">
    <source>
        <dbReference type="EMBL" id="RCH56677.1"/>
    </source>
</evidence>
<keyword evidence="2" id="KW-1185">Reference proteome</keyword>
<proteinExistence type="predicted"/>
<gene>
    <name evidence="1" type="ORF">DJ568_02125</name>
</gene>
<dbReference type="AlphaFoldDB" id="A0A367GTE0"/>